<evidence type="ECO:0000256" key="10">
    <source>
        <dbReference type="ARBA" id="ARBA00025157"/>
    </source>
</evidence>
<organism evidence="12 13">
    <name type="scientific">Candidatus Enterococcus lowellii</name>
    <dbReference type="NCBI Taxonomy" id="2230877"/>
    <lineage>
        <taxon>Bacteria</taxon>
        <taxon>Bacillati</taxon>
        <taxon>Bacillota</taxon>
        <taxon>Bacilli</taxon>
        <taxon>Lactobacillales</taxon>
        <taxon>Enterococcaceae</taxon>
        <taxon>Enterococcus</taxon>
    </lineage>
</organism>
<dbReference type="SMART" id="SM00382">
    <property type="entry name" value="AAA"/>
    <property type="match status" value="2"/>
</dbReference>
<comment type="similarity">
    <text evidence="2">Belongs to the ABC transporter superfamily.</text>
</comment>
<keyword evidence="3" id="KW-0813">Transport</keyword>
<dbReference type="Gene3D" id="3.40.50.300">
    <property type="entry name" value="P-loop containing nucleotide triphosphate hydrolases"/>
    <property type="match status" value="2"/>
</dbReference>
<keyword evidence="7 12" id="KW-0067">ATP-binding</keyword>
<reference evidence="12 13" key="1">
    <citation type="submission" date="2024-03" db="EMBL/GenBank/DDBJ databases">
        <title>The Genome Sequence of Enterococcus sp. DIV2402.</title>
        <authorList>
            <consortium name="The Broad Institute Genomics Platform"/>
            <consortium name="The Broad Institute Microbial Omics Core"/>
            <consortium name="The Broad Institute Genomic Center for Infectious Diseases"/>
            <person name="Earl A."/>
            <person name="Manson A."/>
            <person name="Gilmore M."/>
            <person name="Schwartman J."/>
            <person name="Shea T."/>
            <person name="Abouelleil A."/>
            <person name="Cao P."/>
            <person name="Chapman S."/>
            <person name="Cusick C."/>
            <person name="Young S."/>
            <person name="Neafsey D."/>
            <person name="Nusbaum C."/>
            <person name="Birren B."/>
        </authorList>
    </citation>
    <scope>NUCLEOTIDE SEQUENCE [LARGE SCALE GENOMIC DNA]</scope>
    <source>
        <strain evidence="12 13">DIV2402</strain>
    </source>
</reference>
<gene>
    <name evidence="12" type="ORF">DOK78_001279</name>
</gene>
<name>A0ABZ2SNC4_9ENTE</name>
<dbReference type="CDD" id="cd03225">
    <property type="entry name" value="ABC_cobalt_CbiO_domain1"/>
    <property type="match status" value="1"/>
</dbReference>
<dbReference type="PROSITE" id="PS00211">
    <property type="entry name" value="ABC_TRANSPORTER_1"/>
    <property type="match status" value="1"/>
</dbReference>
<keyword evidence="4" id="KW-1003">Cell membrane</keyword>
<evidence type="ECO:0000256" key="1">
    <source>
        <dbReference type="ARBA" id="ARBA00004202"/>
    </source>
</evidence>
<dbReference type="InterPro" id="IPR050095">
    <property type="entry name" value="ECF_ABC_transporter_ATP-bd"/>
</dbReference>
<dbReference type="SUPFAM" id="SSF52540">
    <property type="entry name" value="P-loop containing nucleoside triphosphate hydrolases"/>
    <property type="match status" value="2"/>
</dbReference>
<dbReference type="InterPro" id="IPR003439">
    <property type="entry name" value="ABC_transporter-like_ATP-bd"/>
</dbReference>
<comment type="function">
    <text evidence="10">Probably part of an ABC transporter complex. Responsible for energy coupling to the transport system.</text>
</comment>
<dbReference type="PANTHER" id="PTHR43553:SF23">
    <property type="entry name" value="ABC TRANSPORTER ATP-BINDING COMPONENT"/>
    <property type="match status" value="1"/>
</dbReference>
<dbReference type="InterPro" id="IPR003593">
    <property type="entry name" value="AAA+_ATPase"/>
</dbReference>
<evidence type="ECO:0000259" key="11">
    <source>
        <dbReference type="PROSITE" id="PS50893"/>
    </source>
</evidence>
<feature type="domain" description="ABC transporter" evidence="11">
    <location>
        <begin position="259"/>
        <end position="472"/>
    </location>
</feature>
<dbReference type="EMBL" id="CP147251">
    <property type="protein sequence ID" value="WYJ76646.1"/>
    <property type="molecule type" value="Genomic_DNA"/>
</dbReference>
<dbReference type="InterPro" id="IPR015856">
    <property type="entry name" value="ABC_transpr_CbiO/EcfA_su"/>
</dbReference>
<evidence type="ECO:0000256" key="8">
    <source>
        <dbReference type="ARBA" id="ARBA00022967"/>
    </source>
</evidence>
<dbReference type="InterPro" id="IPR017871">
    <property type="entry name" value="ABC_transporter-like_CS"/>
</dbReference>
<sequence length="472" mass="53251">MAIIELTDFSLQYQEQELLKKINLKVQVGEMLVLCGKSGSGKSSLIKVFSGLIPELYEAKMHGVGTVFQQSLETREFTNHVETIGMVFQNPKTQFFTQDVYSELAFPMENVGMAQPEMVERVKSVAKEFNLTHLLDKSMFQLSGGEKQLVAFGSACTLVPKLFLLDEPSSNLDEATIDNLRNYLAWLKSEGFTIVIAEHRLSYLMDSADHFLFLPEGIHWNKAELLAKESAEVEQLGLRSLQPITIQSTEHNLATTSILSVENLRYRYPKQQNELTIPHLTLANDEIIGLVGKNGSGKSTLSQLLTGLLKPKQGKISYRGQKVSMRQLIKESYIVMQDVNLQLFFETVEKEITAKAQNLEAYDEVVSCLSLESLLQRHPQTLSGGEKQRVALAAAILSGKKILIFDEPTSGLDLERMKEVSQLIQWLQQKEVLIVIITHDKEFLQMTCQRMLEMDQGKIIADRKIIPKKTIL</sequence>
<evidence type="ECO:0000256" key="4">
    <source>
        <dbReference type="ARBA" id="ARBA00022475"/>
    </source>
</evidence>
<evidence type="ECO:0000313" key="12">
    <source>
        <dbReference type="EMBL" id="WYJ76646.1"/>
    </source>
</evidence>
<dbReference type="RefSeq" id="WP_207941195.1">
    <property type="nucleotide sequence ID" value="NZ_CP147251.1"/>
</dbReference>
<evidence type="ECO:0000256" key="6">
    <source>
        <dbReference type="ARBA" id="ARBA00022741"/>
    </source>
</evidence>
<keyword evidence="6" id="KW-0547">Nucleotide-binding</keyword>
<dbReference type="PANTHER" id="PTHR43553">
    <property type="entry name" value="HEAVY METAL TRANSPORTER"/>
    <property type="match status" value="1"/>
</dbReference>
<protein>
    <submittedName>
        <fullName evidence="12">Energy-coupling factor transport system ATP-binding protein</fullName>
    </submittedName>
</protein>
<dbReference type="InterPro" id="IPR027417">
    <property type="entry name" value="P-loop_NTPase"/>
</dbReference>
<evidence type="ECO:0000256" key="3">
    <source>
        <dbReference type="ARBA" id="ARBA00022448"/>
    </source>
</evidence>
<dbReference type="GO" id="GO:0005524">
    <property type="term" value="F:ATP binding"/>
    <property type="evidence" value="ECO:0007669"/>
    <property type="project" value="UniProtKB-KW"/>
</dbReference>
<evidence type="ECO:0000256" key="9">
    <source>
        <dbReference type="ARBA" id="ARBA00023136"/>
    </source>
</evidence>
<keyword evidence="13" id="KW-1185">Reference proteome</keyword>
<accession>A0ABZ2SNC4</accession>
<comment type="subcellular location">
    <subcellularLocation>
        <location evidence="1">Cell membrane</location>
        <topology evidence="1">Peripheral membrane protein</topology>
    </subcellularLocation>
</comment>
<feature type="domain" description="ABC transporter" evidence="11">
    <location>
        <begin position="4"/>
        <end position="241"/>
    </location>
</feature>
<proteinExistence type="inferred from homology"/>
<keyword evidence="8" id="KW-1278">Translocase</keyword>
<evidence type="ECO:0000313" key="13">
    <source>
        <dbReference type="Proteomes" id="UP000664701"/>
    </source>
</evidence>
<evidence type="ECO:0000256" key="2">
    <source>
        <dbReference type="ARBA" id="ARBA00005417"/>
    </source>
</evidence>
<keyword evidence="5" id="KW-0677">Repeat</keyword>
<dbReference type="Proteomes" id="UP000664701">
    <property type="component" value="Chromosome"/>
</dbReference>
<evidence type="ECO:0000256" key="7">
    <source>
        <dbReference type="ARBA" id="ARBA00022840"/>
    </source>
</evidence>
<dbReference type="PROSITE" id="PS50893">
    <property type="entry name" value="ABC_TRANSPORTER_2"/>
    <property type="match status" value="2"/>
</dbReference>
<dbReference type="Pfam" id="PF00005">
    <property type="entry name" value="ABC_tran"/>
    <property type="match status" value="2"/>
</dbReference>
<evidence type="ECO:0000256" key="5">
    <source>
        <dbReference type="ARBA" id="ARBA00022737"/>
    </source>
</evidence>
<keyword evidence="9" id="KW-0472">Membrane</keyword>